<dbReference type="InterPro" id="IPR018776">
    <property type="entry name" value="Membrane_prot_PTPS-rel_domain"/>
</dbReference>
<evidence type="ECO:0000256" key="1">
    <source>
        <dbReference type="ARBA" id="ARBA00004651"/>
    </source>
</evidence>
<evidence type="ECO:0000259" key="9">
    <source>
        <dbReference type="Pfam" id="PF10131"/>
    </source>
</evidence>
<evidence type="ECO:0000313" key="11">
    <source>
        <dbReference type="Proteomes" id="UP000176741"/>
    </source>
</evidence>
<feature type="transmembrane region" description="Helical" evidence="8">
    <location>
        <begin position="349"/>
        <end position="368"/>
    </location>
</feature>
<evidence type="ECO:0000313" key="10">
    <source>
        <dbReference type="EMBL" id="OGM19677.1"/>
    </source>
</evidence>
<evidence type="ECO:0000256" key="2">
    <source>
        <dbReference type="ARBA" id="ARBA00022475"/>
    </source>
</evidence>
<dbReference type="GO" id="GO:0005886">
    <property type="term" value="C:plasma membrane"/>
    <property type="evidence" value="ECO:0007669"/>
    <property type="project" value="UniProtKB-SubCell"/>
</dbReference>
<feature type="transmembrane region" description="Helical" evidence="8">
    <location>
        <begin position="146"/>
        <end position="163"/>
    </location>
</feature>
<evidence type="ECO:0000256" key="5">
    <source>
        <dbReference type="ARBA" id="ARBA00022692"/>
    </source>
</evidence>
<dbReference type="InterPro" id="IPR050297">
    <property type="entry name" value="LipidA_mod_glycosyltrf_83"/>
</dbReference>
<dbReference type="EMBL" id="MGGD01000060">
    <property type="protein sequence ID" value="OGM19677.1"/>
    <property type="molecule type" value="Genomic_DNA"/>
</dbReference>
<sequence>MNKYLFVILLLVLSIPALYNLFPGFYEPHDLHHLADIYEMFRATIAGQIPPRLGPDFSFGYGYPLFNFYYVLPFYLGALFYFLLGSLTLSFKFVFLISIIVSLFGMYLFLREFVGKFAALTGSILFLFTPYRAVQIYVRGAMGEALALSLLPFVAWAIVRLIRNPKLKNVALTSLIIALFIVSHNYFFVLAFPLLATLLLLFYFLEKDKSKILKLSIISGVLATSATAFWWLPAIIEQNLVRSITPFPLIDHFPFIKQLVLPSWGYGSSVWGPDDMISFQIGIVNLSVIILSMLFFIFWRGLLKDTKVKIIFLWALGGFFISVFFMNIRSLPLWKLLPFYNLIQFPWRLLNLTTFLSAIIAAILIHLLPKKIQTVSAFVIIALAMLTTFSYFRPSKIVYTEDQSYLVRFFGDKNYSEDYLLLPKWVEIRPQEYPKSKIESIDAEVSGVIEVNPVRWQAKVSAKTDSKITFNSYYFPGWYARVDGVDTKIATGKPFGQIEIEVSGGEHIVQFYWKETPLRKVADLMSLISVGLITVILIKKDAKSATKN</sequence>
<keyword evidence="3" id="KW-0328">Glycosyltransferase</keyword>
<protein>
    <recommendedName>
        <fullName evidence="9">Membrane protein 6-pyruvoyl-tetrahydropterin synthase-related domain-containing protein</fullName>
    </recommendedName>
</protein>
<feature type="transmembrane region" description="Helical" evidence="8">
    <location>
        <begin position="375"/>
        <end position="392"/>
    </location>
</feature>
<proteinExistence type="predicted"/>
<dbReference type="PANTHER" id="PTHR33908:SF11">
    <property type="entry name" value="MEMBRANE PROTEIN"/>
    <property type="match status" value="1"/>
</dbReference>
<gene>
    <name evidence="10" type="ORF">A2771_02320</name>
</gene>
<dbReference type="PANTHER" id="PTHR33908">
    <property type="entry name" value="MANNOSYLTRANSFERASE YKCB-RELATED"/>
    <property type="match status" value="1"/>
</dbReference>
<keyword evidence="6 8" id="KW-1133">Transmembrane helix</keyword>
<reference evidence="10 11" key="1">
    <citation type="journal article" date="2016" name="Nat. Commun.">
        <title>Thousands of microbial genomes shed light on interconnected biogeochemical processes in an aquifer system.</title>
        <authorList>
            <person name="Anantharaman K."/>
            <person name="Brown C.T."/>
            <person name="Hug L.A."/>
            <person name="Sharon I."/>
            <person name="Castelle C.J."/>
            <person name="Probst A.J."/>
            <person name="Thomas B.C."/>
            <person name="Singh A."/>
            <person name="Wilkins M.J."/>
            <person name="Karaoz U."/>
            <person name="Brodie E.L."/>
            <person name="Williams K.H."/>
            <person name="Hubbard S.S."/>
            <person name="Banfield J.F."/>
        </authorList>
    </citation>
    <scope>NUCLEOTIDE SEQUENCE [LARGE SCALE GENOMIC DNA]</scope>
</reference>
<keyword evidence="2" id="KW-1003">Cell membrane</keyword>
<evidence type="ECO:0000256" key="4">
    <source>
        <dbReference type="ARBA" id="ARBA00022679"/>
    </source>
</evidence>
<evidence type="ECO:0000256" key="8">
    <source>
        <dbReference type="SAM" id="Phobius"/>
    </source>
</evidence>
<evidence type="ECO:0000256" key="3">
    <source>
        <dbReference type="ARBA" id="ARBA00022676"/>
    </source>
</evidence>
<feature type="transmembrane region" description="Helical" evidence="8">
    <location>
        <begin position="277"/>
        <end position="299"/>
    </location>
</feature>
<organism evidence="10 11">
    <name type="scientific">Candidatus Woesebacteria bacterium RIFCSPHIGHO2_01_FULL_38_26b</name>
    <dbReference type="NCBI Taxonomy" id="1802491"/>
    <lineage>
        <taxon>Bacteria</taxon>
        <taxon>Candidatus Woeseibacteriota</taxon>
    </lineage>
</organism>
<feature type="transmembrane region" description="Helical" evidence="8">
    <location>
        <begin position="311"/>
        <end position="329"/>
    </location>
</feature>
<feature type="transmembrane region" description="Helical" evidence="8">
    <location>
        <begin position="212"/>
        <end position="232"/>
    </location>
</feature>
<keyword evidence="4" id="KW-0808">Transferase</keyword>
<accession>A0A1F7XX80</accession>
<feature type="transmembrane region" description="Helical" evidence="8">
    <location>
        <begin position="175"/>
        <end position="205"/>
    </location>
</feature>
<dbReference type="Proteomes" id="UP000176741">
    <property type="component" value="Unassembled WGS sequence"/>
</dbReference>
<evidence type="ECO:0000256" key="7">
    <source>
        <dbReference type="ARBA" id="ARBA00023136"/>
    </source>
</evidence>
<keyword evidence="5 8" id="KW-0812">Transmembrane</keyword>
<dbReference type="GO" id="GO:0016763">
    <property type="term" value="F:pentosyltransferase activity"/>
    <property type="evidence" value="ECO:0007669"/>
    <property type="project" value="TreeGrafter"/>
</dbReference>
<dbReference type="AlphaFoldDB" id="A0A1F7XX80"/>
<comment type="subcellular location">
    <subcellularLocation>
        <location evidence="1">Cell membrane</location>
        <topology evidence="1">Multi-pass membrane protein</topology>
    </subcellularLocation>
</comment>
<evidence type="ECO:0000256" key="6">
    <source>
        <dbReference type="ARBA" id="ARBA00022989"/>
    </source>
</evidence>
<feature type="transmembrane region" description="Helical" evidence="8">
    <location>
        <begin position="91"/>
        <end position="110"/>
    </location>
</feature>
<comment type="caution">
    <text evidence="10">The sequence shown here is derived from an EMBL/GenBank/DDBJ whole genome shotgun (WGS) entry which is preliminary data.</text>
</comment>
<dbReference type="GO" id="GO:0009103">
    <property type="term" value="P:lipopolysaccharide biosynthetic process"/>
    <property type="evidence" value="ECO:0007669"/>
    <property type="project" value="UniProtKB-ARBA"/>
</dbReference>
<keyword evidence="7 8" id="KW-0472">Membrane</keyword>
<dbReference type="Pfam" id="PF10131">
    <property type="entry name" value="PTPS_related"/>
    <property type="match status" value="1"/>
</dbReference>
<name>A0A1F7XX80_9BACT</name>
<feature type="domain" description="Membrane protein 6-pyruvoyl-tetrahydropterin synthase-related" evidence="9">
    <location>
        <begin position="66"/>
        <end position="400"/>
    </location>
</feature>
<feature type="transmembrane region" description="Helical" evidence="8">
    <location>
        <begin position="61"/>
        <end position="84"/>
    </location>
</feature>
<feature type="transmembrane region" description="Helical" evidence="8">
    <location>
        <begin position="521"/>
        <end position="538"/>
    </location>
</feature>